<keyword evidence="3" id="KW-1185">Reference proteome</keyword>
<protein>
    <submittedName>
        <fullName evidence="2">EPS-depolymerase</fullName>
    </submittedName>
</protein>
<name>A0A0A0YSC7_9CAUD</name>
<dbReference type="Proteomes" id="UP000030322">
    <property type="component" value="Segment"/>
</dbReference>
<dbReference type="OrthoDB" id="3014at10239"/>
<proteinExistence type="predicted"/>
<evidence type="ECO:0000313" key="2">
    <source>
        <dbReference type="EMBL" id="AIX13129.1"/>
    </source>
</evidence>
<evidence type="ECO:0000259" key="1">
    <source>
        <dbReference type="SMART" id="SM00409"/>
    </source>
</evidence>
<gene>
    <name evidence="2" type="ORF">NW77_121</name>
</gene>
<sequence>MATNSTNTDYRRSGNFWAGGVVTDEYSIIQDEDGNWYRYVGVRPKPFNVTPGVRPNNENWVSVGPLVSGGSNSIQGESFKAGGTVDNIKEFVIDEATGLWYFWTGDYPKVIPANSTPETTGGVKDGAWKLLNGTGSGGGDADLSTVLKINNNLTDLQDKPASLKTLGGKPKAHVDGLANFNALRSLVPDEEGQRVYIRCHTAPALTTFLPEGDGWFVARKGTMADDGGFIAQVNSTWYWERDKPIEELYIGDFGAPADGITDAQPAFQRYINFLFGDYARLRTNGTKSGNSVGGGYSPYLTLRYGAGTYYQTPGVYNKFGNKAYTATELALNPSGYTAAGGMRIEGATTSFGRLICTKIISDKSDNPVFLINHRRFAVRNIIWDGQQTTQRNAYNKDTNPTGTNLAVGATSLADQPNFLTNKQPFLTNECPGGCYMKLENLQFNNIGGHGIYVLDTLDSKVNEVFSSNTAAPWLKTGWSDPQAQYQGSWDHSTSIEITNINCSSPMGPALWLPRVGQGLMRNVWFEHGYVPFDINNGQWDMDMVCIEDCTKNATAWNCKFTVRTLSVPTGNGIDTDSPTSGKWNSYTTNPDGTTISAWSEGYGQGSYLLMNNGAYFDCVVQPKYTRGVLRGENNTDNTLWINVGSFSSPTNGSTFKIRIVGNPYYNTAGNQNMLTDRLAGETIIYVGRGTAATPKISFHNINGGVCTSAPQYKPQTFNTVIPEIWVPIRARTAEFSIFVESTGLTRRESGVPAQFTPSGVTTNTSPNLTAIPGRFSYNTNKAGFGANEDVVEITSRLTAGANGGTSTPATDAQLGSEPVHPNVVRWMRMAVGGQELAVPVYAWKPVFTTNNPATLSVAVGGTLTLSPVVTDAISQQWQYSSDNGTTWSNITTSGTAQTYTKANVQTTDSGQYRLAVRANNGSGGNGVTTFGPVTTVTVA</sequence>
<dbReference type="InterPro" id="IPR003599">
    <property type="entry name" value="Ig_sub"/>
</dbReference>
<dbReference type="InterPro" id="IPR040775">
    <property type="entry name" value="Tail_spike_N"/>
</dbReference>
<accession>A0A0A0YSC7</accession>
<evidence type="ECO:0000313" key="3">
    <source>
        <dbReference type="Proteomes" id="UP000030322"/>
    </source>
</evidence>
<reference evidence="2 3" key="1">
    <citation type="submission" date="2014-10" db="EMBL/GenBank/DDBJ databases">
        <title>Characterization of a new ViI-like Erwinia amylovora bacteriophage.</title>
        <authorList>
            <person name="Lagonenko A.L."/>
            <person name="Valentovich L.N."/>
        </authorList>
    </citation>
    <scope>NUCLEOTIDE SEQUENCE [LARGE SCALE GENOMIC DNA]</scope>
</reference>
<dbReference type="SMART" id="SM00409">
    <property type="entry name" value="IG"/>
    <property type="match status" value="1"/>
</dbReference>
<dbReference type="RefSeq" id="YP_009147633.1">
    <property type="nucleotide sequence ID" value="NC_027340.1"/>
</dbReference>
<dbReference type="Pfam" id="PF18668">
    <property type="entry name" value="Tail_spike_N"/>
    <property type="match status" value="1"/>
</dbReference>
<dbReference type="KEGG" id="vg:24623248"/>
<dbReference type="InterPro" id="IPR036179">
    <property type="entry name" value="Ig-like_dom_sf"/>
</dbReference>
<dbReference type="SMR" id="A0A0A0YSC7"/>
<dbReference type="SUPFAM" id="SSF48726">
    <property type="entry name" value="Immunoglobulin"/>
    <property type="match status" value="1"/>
</dbReference>
<dbReference type="GeneID" id="24623248"/>
<feature type="domain" description="Immunoglobulin" evidence="1">
    <location>
        <begin position="852"/>
        <end position="939"/>
    </location>
</feature>
<dbReference type="Gene3D" id="2.10.10.80">
    <property type="match status" value="2"/>
</dbReference>
<dbReference type="EMBL" id="KP037007">
    <property type="protein sequence ID" value="AIX13129.1"/>
    <property type="molecule type" value="Genomic_DNA"/>
</dbReference>
<organism evidence="2 3">
    <name type="scientific">Erwinia phage phiEa2809</name>
    <dbReference type="NCBI Taxonomy" id="1564096"/>
    <lineage>
        <taxon>Viruses</taxon>
        <taxon>Duplodnaviria</taxon>
        <taxon>Heunggongvirae</taxon>
        <taxon>Uroviricota</taxon>
        <taxon>Caudoviricetes</taxon>
        <taxon>Pantevenvirales</taxon>
        <taxon>Ackermannviridae</taxon>
        <taxon>Nezavisimistyvirus</taxon>
        <taxon>Nezavisimistyvirus Ea2809</taxon>
    </lineage>
</organism>